<keyword evidence="2" id="KW-0285">Flavoprotein</keyword>
<dbReference type="SUPFAM" id="SSF81383">
    <property type="entry name" value="F-box domain"/>
    <property type="match status" value="1"/>
</dbReference>
<evidence type="ECO:0000256" key="4">
    <source>
        <dbReference type="ARBA" id="ARBA00023002"/>
    </source>
</evidence>
<evidence type="ECO:0000256" key="1">
    <source>
        <dbReference type="ARBA" id="ARBA00006442"/>
    </source>
</evidence>
<accession>A0A0P7BLN0</accession>
<comment type="caution">
    <text evidence="7">The sequence shown here is derived from an EMBL/GenBank/DDBJ whole genome shotgun (WGS) entry which is preliminary data.</text>
</comment>
<sequence>MKTIIILGGSYAGVSAAHHLLKQSGKTVPFKVILVTPNSHLYWNIASPRALISDQIADDKLFQPIAPGFEQYPSEKFELILATAKELDVEAKTVKASGASGELTLNYDVLIIATGSSTKDDTPFKGLGSTEDTRRRLHDYQARVKEAKTIVVAGAGVTGAEVAGELGYEFGKQNEIILDRVGSSNNYQIARGKTVLESSPTSVANIATKELLNLGVKIELQETVATSTKLPDGRHELTLSSGKKLITDMYIPTFGLAPNTSFVPTKFLDATGAVVVDERLQVNGAGLVWVIGDASSTEGSQYMPCNRQSAHAAKNIILMLNGKPLVSYSPWAYAQSEEHAKTANELSSGETQYIQEWLAVAAYIDSHTDNPLLSIIMLLRELPPEILLHILRLLGSAFFQHDTRRLLVSKWWYQLAKPVLLRDLDFSAKSLRGFVLASKNTDLSRSVQRYSTSINLSVNGFENWEAARFGRVEIDLQVVDAWTSEFNTNLAALARIIQPSTSLRSLKVEAHREFHNPSSGLQQRHYLSALPLVSLVSVGHLTCLEIDTHGTDLRLRDATPETHFCCTINAFFPTLRRLRYRTSHICPRLLDLPGNDLLSDLEEVIINLSLSRLDGPDTSYRYPSRCEKIPGDNFLNLKADMEAHARGLAARMSKPRIVRVLSHTFPGLDVHSFDALVGHRMVLEPAAAWDADGEVMQDQTVASDPSDFDSDADFDFESESGEPAWIDVSEET</sequence>
<organism evidence="7 8">
    <name type="scientific">Neonectria ditissima</name>
    <dbReference type="NCBI Taxonomy" id="78410"/>
    <lineage>
        <taxon>Eukaryota</taxon>
        <taxon>Fungi</taxon>
        <taxon>Dikarya</taxon>
        <taxon>Ascomycota</taxon>
        <taxon>Pezizomycotina</taxon>
        <taxon>Sordariomycetes</taxon>
        <taxon>Hypocreomycetidae</taxon>
        <taxon>Hypocreales</taxon>
        <taxon>Nectriaceae</taxon>
        <taxon>Neonectria</taxon>
    </lineage>
</organism>
<reference evidence="7 8" key="1">
    <citation type="submission" date="2015-09" db="EMBL/GenBank/DDBJ databases">
        <title>Draft genome of a European isolate of the apple canker pathogen Neonectria ditissima.</title>
        <authorList>
            <person name="Gomez-Cortecero A."/>
            <person name="Harrison R.J."/>
            <person name="Armitage A.D."/>
        </authorList>
    </citation>
    <scope>NUCLEOTIDE SEQUENCE [LARGE SCALE GENOMIC DNA]</scope>
    <source>
        <strain evidence="7 8">R09/05</strain>
    </source>
</reference>
<dbReference type="InterPro" id="IPR023753">
    <property type="entry name" value="FAD/NAD-binding_dom"/>
</dbReference>
<keyword evidence="3" id="KW-0274">FAD</keyword>
<dbReference type="Pfam" id="PF07992">
    <property type="entry name" value="Pyr_redox_2"/>
    <property type="match status" value="1"/>
</dbReference>
<protein>
    <recommendedName>
        <fullName evidence="6">FAD/NAD(P)-binding domain-containing protein</fullName>
    </recommendedName>
</protein>
<gene>
    <name evidence="7" type="ORF">AK830_g5177</name>
</gene>
<dbReference type="PRINTS" id="PR00368">
    <property type="entry name" value="FADPNR"/>
</dbReference>
<feature type="domain" description="FAD/NAD(P)-binding" evidence="6">
    <location>
        <begin position="3"/>
        <end position="301"/>
    </location>
</feature>
<evidence type="ECO:0000256" key="3">
    <source>
        <dbReference type="ARBA" id="ARBA00022827"/>
    </source>
</evidence>
<dbReference type="GO" id="GO:0050660">
    <property type="term" value="F:flavin adenine dinucleotide binding"/>
    <property type="evidence" value="ECO:0007669"/>
    <property type="project" value="TreeGrafter"/>
</dbReference>
<dbReference type="STRING" id="78410.A0A0P7BLN0"/>
<dbReference type="Gene3D" id="3.50.50.100">
    <property type="match status" value="1"/>
</dbReference>
<proteinExistence type="inferred from homology"/>
<evidence type="ECO:0000256" key="2">
    <source>
        <dbReference type="ARBA" id="ARBA00022630"/>
    </source>
</evidence>
<dbReference type="EMBL" id="LKCW01000066">
    <property type="protein sequence ID" value="KPM41360.1"/>
    <property type="molecule type" value="Genomic_DNA"/>
</dbReference>
<dbReference type="PANTHER" id="PTHR43735:SF3">
    <property type="entry name" value="FERROPTOSIS SUPPRESSOR PROTEIN 1"/>
    <property type="match status" value="1"/>
</dbReference>
<evidence type="ECO:0000256" key="5">
    <source>
        <dbReference type="SAM" id="MobiDB-lite"/>
    </source>
</evidence>
<feature type="compositionally biased region" description="Acidic residues" evidence="5">
    <location>
        <begin position="706"/>
        <end position="720"/>
    </location>
</feature>
<dbReference type="InterPro" id="IPR036188">
    <property type="entry name" value="FAD/NAD-bd_sf"/>
</dbReference>
<evidence type="ECO:0000313" key="8">
    <source>
        <dbReference type="Proteomes" id="UP000050424"/>
    </source>
</evidence>
<keyword evidence="4" id="KW-0560">Oxidoreductase</keyword>
<keyword evidence="8" id="KW-1185">Reference proteome</keyword>
<dbReference type="PANTHER" id="PTHR43735">
    <property type="entry name" value="APOPTOSIS-INDUCING FACTOR 1"/>
    <property type="match status" value="1"/>
</dbReference>
<evidence type="ECO:0000259" key="6">
    <source>
        <dbReference type="Pfam" id="PF07992"/>
    </source>
</evidence>
<dbReference type="GO" id="GO:0005737">
    <property type="term" value="C:cytoplasm"/>
    <property type="evidence" value="ECO:0007669"/>
    <property type="project" value="TreeGrafter"/>
</dbReference>
<dbReference type="SUPFAM" id="SSF51905">
    <property type="entry name" value="FAD/NAD(P)-binding domain"/>
    <property type="match status" value="1"/>
</dbReference>
<dbReference type="Proteomes" id="UP000050424">
    <property type="component" value="Unassembled WGS sequence"/>
</dbReference>
<dbReference type="AlphaFoldDB" id="A0A0P7BLN0"/>
<dbReference type="InterPro" id="IPR036047">
    <property type="entry name" value="F-box-like_dom_sf"/>
</dbReference>
<dbReference type="CDD" id="cd09917">
    <property type="entry name" value="F-box_SF"/>
    <property type="match status" value="1"/>
</dbReference>
<dbReference type="OrthoDB" id="3637487at2759"/>
<dbReference type="GO" id="GO:0004174">
    <property type="term" value="F:electron-transferring-flavoprotein dehydrogenase activity"/>
    <property type="evidence" value="ECO:0007669"/>
    <property type="project" value="TreeGrafter"/>
</dbReference>
<name>A0A0P7BLN0_9HYPO</name>
<comment type="similarity">
    <text evidence="1">Belongs to the FAD-dependent oxidoreductase family.</text>
</comment>
<evidence type="ECO:0000313" key="7">
    <source>
        <dbReference type="EMBL" id="KPM41360.1"/>
    </source>
</evidence>
<feature type="region of interest" description="Disordered" evidence="5">
    <location>
        <begin position="697"/>
        <end position="732"/>
    </location>
</feature>